<dbReference type="PROSITE" id="PS50021">
    <property type="entry name" value="CH"/>
    <property type="match status" value="1"/>
</dbReference>
<dbReference type="InterPro" id="IPR050540">
    <property type="entry name" value="F-actin_Monoox_Mical"/>
</dbReference>
<comment type="caution">
    <text evidence="5">The sequence shown here is derived from an EMBL/GenBank/DDBJ whole genome shotgun (WGS) entry which is preliminary data.</text>
</comment>
<dbReference type="SMART" id="SM00033">
    <property type="entry name" value="CH"/>
    <property type="match status" value="1"/>
</dbReference>
<gene>
    <name evidence="5" type="ORF">OUZ56_013513</name>
</gene>
<dbReference type="PROSITE" id="PS51840">
    <property type="entry name" value="C2_NT"/>
    <property type="match status" value="1"/>
</dbReference>
<feature type="region of interest" description="Disordered" evidence="1">
    <location>
        <begin position="536"/>
        <end position="767"/>
    </location>
</feature>
<evidence type="ECO:0000256" key="1">
    <source>
        <dbReference type="SAM" id="MobiDB-lite"/>
    </source>
</evidence>
<feature type="domain" description="C2 NT-type" evidence="3">
    <location>
        <begin position="8"/>
        <end position="158"/>
    </location>
</feature>
<proteinExistence type="predicted"/>
<feature type="region of interest" description="Disordered" evidence="1">
    <location>
        <begin position="243"/>
        <end position="269"/>
    </location>
</feature>
<reference evidence="5 6" key="1">
    <citation type="journal article" date="2023" name="Nucleic Acids Res.">
        <title>The hologenome of Daphnia magna reveals possible DNA methylation and microbiome-mediated evolution of the host genome.</title>
        <authorList>
            <person name="Chaturvedi A."/>
            <person name="Li X."/>
            <person name="Dhandapani V."/>
            <person name="Marshall H."/>
            <person name="Kissane S."/>
            <person name="Cuenca-Cambronero M."/>
            <person name="Asole G."/>
            <person name="Calvet F."/>
            <person name="Ruiz-Romero M."/>
            <person name="Marangio P."/>
            <person name="Guigo R."/>
            <person name="Rago D."/>
            <person name="Mirbahai L."/>
            <person name="Eastwood N."/>
            <person name="Colbourne J.K."/>
            <person name="Zhou J."/>
            <person name="Mallon E."/>
            <person name="Orsini L."/>
        </authorList>
    </citation>
    <scope>NUCLEOTIDE SEQUENCE [LARGE SCALE GENOMIC DNA]</scope>
    <source>
        <strain evidence="5">LRV0_1</strain>
    </source>
</reference>
<evidence type="ECO:0000313" key="5">
    <source>
        <dbReference type="EMBL" id="KAK4008370.1"/>
    </source>
</evidence>
<evidence type="ECO:0008006" key="7">
    <source>
        <dbReference type="Google" id="ProtNLM"/>
    </source>
</evidence>
<feature type="compositionally biased region" description="Basic and acidic residues" evidence="1">
    <location>
        <begin position="673"/>
        <end position="686"/>
    </location>
</feature>
<evidence type="ECO:0000259" key="2">
    <source>
        <dbReference type="PROSITE" id="PS50021"/>
    </source>
</evidence>
<dbReference type="CDD" id="cd21198">
    <property type="entry name" value="CH_EHBP"/>
    <property type="match status" value="1"/>
</dbReference>
<evidence type="ECO:0000259" key="3">
    <source>
        <dbReference type="PROSITE" id="PS51840"/>
    </source>
</evidence>
<dbReference type="SMART" id="SM01203">
    <property type="entry name" value="DUF3585"/>
    <property type="match status" value="1"/>
</dbReference>
<dbReference type="Pfam" id="PF10358">
    <property type="entry name" value="NT-C2"/>
    <property type="match status" value="1"/>
</dbReference>
<dbReference type="Pfam" id="PF00307">
    <property type="entry name" value="CH"/>
    <property type="match status" value="1"/>
</dbReference>
<feature type="domain" description="Calponin-homology (CH)" evidence="2">
    <location>
        <begin position="320"/>
        <end position="425"/>
    </location>
</feature>
<organism evidence="5 6">
    <name type="scientific">Daphnia magna</name>
    <dbReference type="NCBI Taxonomy" id="35525"/>
    <lineage>
        <taxon>Eukaryota</taxon>
        <taxon>Metazoa</taxon>
        <taxon>Ecdysozoa</taxon>
        <taxon>Arthropoda</taxon>
        <taxon>Crustacea</taxon>
        <taxon>Branchiopoda</taxon>
        <taxon>Diplostraca</taxon>
        <taxon>Cladocera</taxon>
        <taxon>Anomopoda</taxon>
        <taxon>Daphniidae</taxon>
        <taxon>Daphnia</taxon>
    </lineage>
</organism>
<feature type="compositionally biased region" description="Polar residues" evidence="1">
    <location>
        <begin position="250"/>
        <end position="268"/>
    </location>
</feature>
<dbReference type="InterPro" id="IPR022735">
    <property type="entry name" value="bMERB_dom"/>
</dbReference>
<dbReference type="PANTHER" id="PTHR23167">
    <property type="entry name" value="CALPONIN HOMOLOGY DOMAIN-CONTAINING PROTEIN DDB_G0272472-RELATED"/>
    <property type="match status" value="1"/>
</dbReference>
<dbReference type="InterPro" id="IPR019448">
    <property type="entry name" value="NT-C2"/>
</dbReference>
<feature type="compositionally biased region" description="Low complexity" evidence="1">
    <location>
        <begin position="543"/>
        <end position="554"/>
    </location>
</feature>
<sequence>MGSVWKRLQRVNKRAAKFQFTVSYNELVVETTSKWQPNMLSVTWTRRNRRLSTEPRKWDPTMKNPMKGLVVWTVPENKEASITLFGDPRSHDFEDKMWTFFVEDISSTGKRRQLASACLNMKLYASMVPSQQPVKLKMTISSKKIVSASLNLTVSCVFVREGKATDEDMQSLASLMSVNTTGDIAPLEDFEEEDCIEPNSELLDLTSQISQFLMETEEGYQAVTAEKVDPPVVPKTNEISEQMAEKEVSDSTPIIQESSKPRPTTLDLNTHAEPAPVCPTVDQPEEERLALDHQVTDMAVKDQPIEIQTPVVAQSTSVAVNPSKDLLEWCQEVTQGYSGVRITNMTTSWRNGLAFCAILHRFRPDLIDFESLSSQDTRGNCKLAFETAEKLGIPRVIEPADMVLLNVPDKLAVMTYLHQLRAHFTGQEMSVAQLAGGTEDSSYTSTFQNPSDNQLERSEITREIISQELKEEAGRRRRQSSGSGSGVIFRRERISPMDENVMIASGTATAAAAVQMVKDKAKSFTSELIKFGKVLSPTKEKSPSSPVESPVRPSQVRNGPPLMTRQQLTDPFGSDDEDETPTKVANESPERRPSPREESAEKIRRDSQVPSLLVIAGTAEEELEVIKSNPRDSKTDDLKERARKLLEQTKIEAAASSSVKSLSKQGSQEEDERQQQLRERARKLIAEARQGLSTPASTPVTESVNNGVSRKSSSSRSHSHSPSPSPTESIQKFLSSGGSRLQHLKGMVDKAQEASNRKSKTPDREKTPVYIGNASAAAEGARRDTSNYIANELETLEKEQLKIDHQAAILERKLRKLMEPSRGGGGPGVGVGNRNETEEQLMQQWFTLVNKKNALIRRQMQLNILEKEDDLERRFVLLDQELRDILSIEDWQKTEAQKLREKLLLEELVAIVNKRDELVHHLDSQEKAIEEDDLIQREVHNADLSNHDRGCVIQ</sequence>
<feature type="compositionally biased region" description="Basic and acidic residues" evidence="1">
    <location>
        <begin position="746"/>
        <end position="767"/>
    </location>
</feature>
<feature type="compositionally biased region" description="Basic and acidic residues" evidence="1">
    <location>
        <begin position="629"/>
        <end position="650"/>
    </location>
</feature>
<accession>A0ABQ9Z635</accession>
<dbReference type="InterPro" id="IPR001715">
    <property type="entry name" value="CH_dom"/>
</dbReference>
<feature type="region of interest" description="Disordered" evidence="1">
    <location>
        <begin position="468"/>
        <end position="491"/>
    </location>
</feature>
<feature type="domain" description="BMERB" evidence="4">
    <location>
        <begin position="773"/>
        <end position="938"/>
    </location>
</feature>
<dbReference type="PROSITE" id="PS51848">
    <property type="entry name" value="BMERB"/>
    <property type="match status" value="1"/>
</dbReference>
<dbReference type="PANTHER" id="PTHR23167:SF46">
    <property type="entry name" value="EPS15 HOMOLOGY DOMAIN CONTAINING PROTEIN-BINDING PROTEIN 1, ISOFORM F"/>
    <property type="match status" value="1"/>
</dbReference>
<keyword evidence="6" id="KW-1185">Reference proteome</keyword>
<evidence type="ECO:0000259" key="4">
    <source>
        <dbReference type="PROSITE" id="PS51848"/>
    </source>
</evidence>
<dbReference type="Gene3D" id="1.10.418.10">
    <property type="entry name" value="Calponin-like domain"/>
    <property type="match status" value="1"/>
</dbReference>
<feature type="compositionally biased region" description="Polar residues" evidence="1">
    <location>
        <begin position="727"/>
        <end position="739"/>
    </location>
</feature>
<dbReference type="Proteomes" id="UP001234178">
    <property type="component" value="Unassembled WGS sequence"/>
</dbReference>
<evidence type="ECO:0000313" key="6">
    <source>
        <dbReference type="Proteomes" id="UP001234178"/>
    </source>
</evidence>
<protein>
    <recommendedName>
        <fullName evidence="7">EH domain-binding protein 1</fullName>
    </recommendedName>
</protein>
<dbReference type="SUPFAM" id="SSF47576">
    <property type="entry name" value="Calponin-homology domain, CH-domain"/>
    <property type="match status" value="1"/>
</dbReference>
<dbReference type="InterPro" id="IPR036872">
    <property type="entry name" value="CH_dom_sf"/>
</dbReference>
<dbReference type="EMBL" id="JAOYFB010000002">
    <property type="protein sequence ID" value="KAK4008370.1"/>
    <property type="molecule type" value="Genomic_DNA"/>
</dbReference>
<feature type="compositionally biased region" description="Basic and acidic residues" evidence="1">
    <location>
        <begin position="588"/>
        <end position="607"/>
    </location>
</feature>
<dbReference type="Pfam" id="PF12130">
    <property type="entry name" value="bMERB_dom"/>
    <property type="match status" value="1"/>
</dbReference>
<feature type="compositionally biased region" description="Polar residues" evidence="1">
    <location>
        <begin position="691"/>
        <end position="708"/>
    </location>
</feature>
<feature type="compositionally biased region" description="Low complexity" evidence="1">
    <location>
        <begin position="709"/>
        <end position="722"/>
    </location>
</feature>
<name>A0ABQ9Z635_9CRUS</name>